<evidence type="ECO:0000313" key="2">
    <source>
        <dbReference type="Proteomes" id="UP001056120"/>
    </source>
</evidence>
<dbReference type="EMBL" id="CM042022">
    <property type="protein sequence ID" value="KAI3815701.1"/>
    <property type="molecule type" value="Genomic_DNA"/>
</dbReference>
<name>A0ACB9J7L6_9ASTR</name>
<reference evidence="2" key="1">
    <citation type="journal article" date="2022" name="Mol. Ecol. Resour.">
        <title>The genomes of chicory, endive, great burdock and yacon provide insights into Asteraceae palaeo-polyploidization history and plant inulin production.</title>
        <authorList>
            <person name="Fan W."/>
            <person name="Wang S."/>
            <person name="Wang H."/>
            <person name="Wang A."/>
            <person name="Jiang F."/>
            <person name="Liu H."/>
            <person name="Zhao H."/>
            <person name="Xu D."/>
            <person name="Zhang Y."/>
        </authorList>
    </citation>
    <scope>NUCLEOTIDE SEQUENCE [LARGE SCALE GENOMIC DNA]</scope>
    <source>
        <strain evidence="2">cv. Yunnan</strain>
    </source>
</reference>
<protein>
    <submittedName>
        <fullName evidence="1">Uncharacterized protein</fullName>
    </submittedName>
</protein>
<accession>A0ACB9J7L6</accession>
<organism evidence="1 2">
    <name type="scientific">Smallanthus sonchifolius</name>
    <dbReference type="NCBI Taxonomy" id="185202"/>
    <lineage>
        <taxon>Eukaryota</taxon>
        <taxon>Viridiplantae</taxon>
        <taxon>Streptophyta</taxon>
        <taxon>Embryophyta</taxon>
        <taxon>Tracheophyta</taxon>
        <taxon>Spermatophyta</taxon>
        <taxon>Magnoliopsida</taxon>
        <taxon>eudicotyledons</taxon>
        <taxon>Gunneridae</taxon>
        <taxon>Pentapetalae</taxon>
        <taxon>asterids</taxon>
        <taxon>campanulids</taxon>
        <taxon>Asterales</taxon>
        <taxon>Asteraceae</taxon>
        <taxon>Asteroideae</taxon>
        <taxon>Heliantheae alliance</taxon>
        <taxon>Millerieae</taxon>
        <taxon>Smallanthus</taxon>
    </lineage>
</organism>
<keyword evidence="2" id="KW-1185">Reference proteome</keyword>
<proteinExistence type="predicted"/>
<evidence type="ECO:0000313" key="1">
    <source>
        <dbReference type="EMBL" id="KAI3815701.1"/>
    </source>
</evidence>
<dbReference type="Proteomes" id="UP001056120">
    <property type="component" value="Linkage Group LG05"/>
</dbReference>
<comment type="caution">
    <text evidence="1">The sequence shown here is derived from an EMBL/GenBank/DDBJ whole genome shotgun (WGS) entry which is preliminary data.</text>
</comment>
<gene>
    <name evidence="1" type="ORF">L1987_15380</name>
</gene>
<reference evidence="1 2" key="2">
    <citation type="journal article" date="2022" name="Mol. Ecol. Resour.">
        <title>The genomes of chicory, endive, great burdock and yacon provide insights into Asteraceae paleo-polyploidization history and plant inulin production.</title>
        <authorList>
            <person name="Fan W."/>
            <person name="Wang S."/>
            <person name="Wang H."/>
            <person name="Wang A."/>
            <person name="Jiang F."/>
            <person name="Liu H."/>
            <person name="Zhao H."/>
            <person name="Xu D."/>
            <person name="Zhang Y."/>
        </authorList>
    </citation>
    <scope>NUCLEOTIDE SEQUENCE [LARGE SCALE GENOMIC DNA]</scope>
    <source>
        <strain evidence="2">cv. Yunnan</strain>
        <tissue evidence="1">Leaves</tissue>
    </source>
</reference>
<sequence>MSILCSPSSLQGHDLPSYLAHKDVRGNHLAVKDSDTIGASYDFYLRGTVFQLSGDPFVLCFVDFESPAEAATAKDALQGHLYGYGIAEESGFSLFILNAPTSRKGSPSIVPAHTISSS</sequence>